<sequence>SRNVSFPEDSKLNSPNSRAAVEFVPRRLLPFRRRSGGNGQSIQFAHGLLVNLKSVRFPLTQKCYKNVASSCGELRRSRHCGASVRYRKSTGYPRRISSSSIPGALGLKREVMKSCKKDSCQRSKCDP</sequence>
<name>A0A182F3W5_ANOAL</name>
<dbReference type="AlphaFoldDB" id="A0A182F3W5"/>
<dbReference type="Proteomes" id="UP000069272">
    <property type="component" value="Chromosome 2L"/>
</dbReference>
<reference evidence="1" key="2">
    <citation type="submission" date="2022-08" db="UniProtKB">
        <authorList>
            <consortium name="EnsemblMetazoa"/>
        </authorList>
    </citation>
    <scope>IDENTIFICATION</scope>
    <source>
        <strain evidence="1">STECLA/ALBI9_A</strain>
    </source>
</reference>
<keyword evidence="2" id="KW-1185">Reference proteome</keyword>
<dbReference type="EnsemblMetazoa" id="AALB001155-RA">
    <property type="protein sequence ID" value="AALB001155-PA"/>
    <property type="gene ID" value="AALB001155"/>
</dbReference>
<reference evidence="1 2" key="1">
    <citation type="journal article" date="2017" name="G3 (Bethesda)">
        <title>The Physical Genome Mapping of Anopheles albimanus Corrected Scaffold Misassemblies and Identified Interarm Rearrangements in Genus Anopheles.</title>
        <authorList>
            <person name="Artemov G.N."/>
            <person name="Peery A.N."/>
            <person name="Jiang X."/>
            <person name="Tu Z."/>
            <person name="Stegniy V.N."/>
            <person name="Sharakhova M.V."/>
            <person name="Sharakhov I.V."/>
        </authorList>
    </citation>
    <scope>NUCLEOTIDE SEQUENCE [LARGE SCALE GENOMIC DNA]</scope>
    <source>
        <strain evidence="1 2">ALBI9_A</strain>
    </source>
</reference>
<accession>A0A182F3W5</accession>
<protein>
    <submittedName>
        <fullName evidence="1">Uncharacterized protein</fullName>
    </submittedName>
</protein>
<evidence type="ECO:0000313" key="1">
    <source>
        <dbReference type="EnsemblMetazoa" id="AALB001155-PA"/>
    </source>
</evidence>
<proteinExistence type="predicted"/>
<evidence type="ECO:0000313" key="2">
    <source>
        <dbReference type="Proteomes" id="UP000069272"/>
    </source>
</evidence>
<organism evidence="1 2">
    <name type="scientific">Anopheles albimanus</name>
    <name type="common">New world malaria mosquito</name>
    <dbReference type="NCBI Taxonomy" id="7167"/>
    <lineage>
        <taxon>Eukaryota</taxon>
        <taxon>Metazoa</taxon>
        <taxon>Ecdysozoa</taxon>
        <taxon>Arthropoda</taxon>
        <taxon>Hexapoda</taxon>
        <taxon>Insecta</taxon>
        <taxon>Pterygota</taxon>
        <taxon>Neoptera</taxon>
        <taxon>Endopterygota</taxon>
        <taxon>Diptera</taxon>
        <taxon>Nematocera</taxon>
        <taxon>Culicoidea</taxon>
        <taxon>Culicidae</taxon>
        <taxon>Anophelinae</taxon>
        <taxon>Anopheles</taxon>
    </lineage>
</organism>
<dbReference type="VEuPathDB" id="VectorBase:AALB001155"/>